<dbReference type="PIRSF" id="PIRSF039032">
    <property type="entry name" value="HigB-2"/>
    <property type="match status" value="1"/>
</dbReference>
<protein>
    <submittedName>
        <fullName evidence="1">Toxin</fullName>
    </submittedName>
</protein>
<accession>A0ABX3IQX4</accession>
<dbReference type="RefSeq" id="WP_077173016.1">
    <property type="nucleotide sequence ID" value="NZ_MTLN01000008.1"/>
</dbReference>
<evidence type="ECO:0000313" key="1">
    <source>
        <dbReference type="EMBL" id="ONN70766.1"/>
    </source>
</evidence>
<dbReference type="InterPro" id="IPR009387">
    <property type="entry name" value="HigB-2"/>
</dbReference>
<name>A0ABX3IQX4_9PSED</name>
<comment type="caution">
    <text evidence="1">The sequence shown here is derived from an EMBL/GenBank/DDBJ whole genome shotgun (WGS) entry which is preliminary data.</text>
</comment>
<organism evidence="1 2">
    <name type="scientific">Pseudomonas oryzihabitans</name>
    <dbReference type="NCBI Taxonomy" id="47885"/>
    <lineage>
        <taxon>Bacteria</taxon>
        <taxon>Pseudomonadati</taxon>
        <taxon>Pseudomonadota</taxon>
        <taxon>Gammaproteobacteria</taxon>
        <taxon>Pseudomonadales</taxon>
        <taxon>Pseudomonadaceae</taxon>
        <taxon>Pseudomonas</taxon>
    </lineage>
</organism>
<sequence>MEATFFETSSFSATVGDYLKDEEYRELQAEILKNPKCGDVMQRTGGFRKLRWGDARRGKGKRGGLRVIYYWLSDEGQIWLFAIYDKDELENLTPDQEKAMKAAIAAEIAARKKPRLKAR</sequence>
<dbReference type="Proteomes" id="UP000189310">
    <property type="component" value="Unassembled WGS sequence"/>
</dbReference>
<evidence type="ECO:0000313" key="2">
    <source>
        <dbReference type="Proteomes" id="UP000189310"/>
    </source>
</evidence>
<proteinExistence type="predicted"/>
<reference evidence="1 2" key="1">
    <citation type="submission" date="2017-01" db="EMBL/GenBank/DDBJ databases">
        <title>Pseudomonas psychrotolerans genome sequencing and assembly.</title>
        <authorList>
            <person name="Vyas B."/>
            <person name="Mayilraj S."/>
        </authorList>
    </citation>
    <scope>NUCLEOTIDE SEQUENCE [LARGE SCALE GENOMIC DNA]</scope>
    <source>
        <strain evidence="1 2">SDS18</strain>
    </source>
</reference>
<keyword evidence="2" id="KW-1185">Reference proteome</keyword>
<gene>
    <name evidence="1" type="ORF">BVL52_20655</name>
</gene>
<dbReference type="EMBL" id="MTLN01000008">
    <property type="protein sequence ID" value="ONN70766.1"/>
    <property type="molecule type" value="Genomic_DNA"/>
</dbReference>